<dbReference type="PANTHER" id="PTHR37984:SF13">
    <property type="entry name" value="RIBONUCLEASE H"/>
    <property type="match status" value="1"/>
</dbReference>
<dbReference type="Proteomes" id="UP000801492">
    <property type="component" value="Unassembled WGS sequence"/>
</dbReference>
<keyword evidence="3" id="KW-1185">Reference proteome</keyword>
<dbReference type="AlphaFoldDB" id="A0A8K0CPU5"/>
<dbReference type="PANTHER" id="PTHR37984">
    <property type="entry name" value="PROTEIN CBG26694"/>
    <property type="match status" value="1"/>
</dbReference>
<proteinExistence type="predicted"/>
<dbReference type="EMBL" id="VTPC01033077">
    <property type="protein sequence ID" value="KAF2891398.1"/>
    <property type="molecule type" value="Genomic_DNA"/>
</dbReference>
<dbReference type="InterPro" id="IPR050951">
    <property type="entry name" value="Retrovirus_Pol_polyprotein"/>
</dbReference>
<feature type="non-terminal residue" evidence="2">
    <location>
        <position position="218"/>
    </location>
</feature>
<comment type="caution">
    <text evidence="2">The sequence shown here is derived from an EMBL/GenBank/DDBJ whole genome shotgun (WGS) entry which is preliminary data.</text>
</comment>
<dbReference type="PROSITE" id="PS50994">
    <property type="entry name" value="INTEGRASE"/>
    <property type="match status" value="1"/>
</dbReference>
<evidence type="ECO:0000313" key="3">
    <source>
        <dbReference type="Proteomes" id="UP000801492"/>
    </source>
</evidence>
<evidence type="ECO:0000313" key="2">
    <source>
        <dbReference type="EMBL" id="KAF2891398.1"/>
    </source>
</evidence>
<dbReference type="InterPro" id="IPR012337">
    <property type="entry name" value="RNaseH-like_sf"/>
</dbReference>
<evidence type="ECO:0000259" key="1">
    <source>
        <dbReference type="PROSITE" id="PS50994"/>
    </source>
</evidence>
<dbReference type="InterPro" id="IPR001584">
    <property type="entry name" value="Integrase_cat-core"/>
</dbReference>
<feature type="domain" description="Integrase catalytic" evidence="1">
    <location>
        <begin position="7"/>
        <end position="181"/>
    </location>
</feature>
<name>A0A8K0CPU5_IGNLU</name>
<protein>
    <recommendedName>
        <fullName evidence="1">Integrase catalytic domain-containing protein</fullName>
    </recommendedName>
</protein>
<sequence>MLAEESINDSPLIQLLNGLKTGKTVVNVERFGISQNEFSLQNNIIFRGHRVVILTKLRKQILQELHASHFGIVRMKALARSYCCFGLPQVLVSDNGKQFLSYELKNFLESNGIIHKVSAPYHPATNGLAEKTVQSFKNALRTLRGNNNDRNRDLQTFLFNYRITPHTVTGESPSKLLFGRQIRNRLDLLYPKVTRSTRDTPTRTQLKTCILQEGDRVS</sequence>
<dbReference type="SUPFAM" id="SSF53098">
    <property type="entry name" value="Ribonuclease H-like"/>
    <property type="match status" value="1"/>
</dbReference>
<dbReference type="GO" id="GO:0015074">
    <property type="term" value="P:DNA integration"/>
    <property type="evidence" value="ECO:0007669"/>
    <property type="project" value="InterPro"/>
</dbReference>
<gene>
    <name evidence="2" type="ORF">ILUMI_14775</name>
</gene>
<organism evidence="2 3">
    <name type="scientific">Ignelater luminosus</name>
    <name type="common">Cucubano</name>
    <name type="synonym">Pyrophorus luminosus</name>
    <dbReference type="NCBI Taxonomy" id="2038154"/>
    <lineage>
        <taxon>Eukaryota</taxon>
        <taxon>Metazoa</taxon>
        <taxon>Ecdysozoa</taxon>
        <taxon>Arthropoda</taxon>
        <taxon>Hexapoda</taxon>
        <taxon>Insecta</taxon>
        <taxon>Pterygota</taxon>
        <taxon>Neoptera</taxon>
        <taxon>Endopterygota</taxon>
        <taxon>Coleoptera</taxon>
        <taxon>Polyphaga</taxon>
        <taxon>Elateriformia</taxon>
        <taxon>Elateroidea</taxon>
        <taxon>Elateridae</taxon>
        <taxon>Agrypninae</taxon>
        <taxon>Pyrophorini</taxon>
        <taxon>Ignelater</taxon>
    </lineage>
</organism>
<dbReference type="Gene3D" id="3.30.420.10">
    <property type="entry name" value="Ribonuclease H-like superfamily/Ribonuclease H"/>
    <property type="match status" value="1"/>
</dbReference>
<dbReference type="GO" id="GO:0003676">
    <property type="term" value="F:nucleic acid binding"/>
    <property type="evidence" value="ECO:0007669"/>
    <property type="project" value="InterPro"/>
</dbReference>
<accession>A0A8K0CPU5</accession>
<dbReference type="OrthoDB" id="6772862at2759"/>
<reference evidence="2" key="1">
    <citation type="submission" date="2019-08" db="EMBL/GenBank/DDBJ databases">
        <title>The genome of the North American firefly Photinus pyralis.</title>
        <authorList>
            <consortium name="Photinus pyralis genome working group"/>
            <person name="Fallon T.R."/>
            <person name="Sander Lower S.E."/>
            <person name="Weng J.-K."/>
        </authorList>
    </citation>
    <scope>NUCLEOTIDE SEQUENCE</scope>
    <source>
        <strain evidence="2">TRF0915ILg1</strain>
        <tissue evidence="2">Whole body</tissue>
    </source>
</reference>
<dbReference type="InterPro" id="IPR036397">
    <property type="entry name" value="RNaseH_sf"/>
</dbReference>